<dbReference type="SMART" id="SM00474">
    <property type="entry name" value="35EXOc"/>
    <property type="match status" value="1"/>
</dbReference>
<accession>A0A948X2E5</accession>
<dbReference type="PANTHER" id="PTHR47765">
    <property type="entry name" value="3'-5' EXONUCLEASE DOMAIN-CONTAINING PROTEIN"/>
    <property type="match status" value="1"/>
</dbReference>
<evidence type="ECO:0000313" key="2">
    <source>
        <dbReference type="EMBL" id="MBU3857472.1"/>
    </source>
</evidence>
<dbReference type="SUPFAM" id="SSF53098">
    <property type="entry name" value="Ribonuclease H-like"/>
    <property type="match status" value="1"/>
</dbReference>
<proteinExistence type="predicted"/>
<dbReference type="Gene3D" id="3.30.420.10">
    <property type="entry name" value="Ribonuclease H-like superfamily/Ribonuclease H"/>
    <property type="match status" value="1"/>
</dbReference>
<dbReference type="GO" id="GO:0006139">
    <property type="term" value="P:nucleobase-containing compound metabolic process"/>
    <property type="evidence" value="ECO:0007669"/>
    <property type="project" value="InterPro"/>
</dbReference>
<dbReference type="InterPro" id="IPR012337">
    <property type="entry name" value="RNaseH-like_sf"/>
</dbReference>
<dbReference type="GO" id="GO:0008408">
    <property type="term" value="F:3'-5' exonuclease activity"/>
    <property type="evidence" value="ECO:0007669"/>
    <property type="project" value="InterPro"/>
</dbReference>
<comment type="caution">
    <text evidence="2">The sequence shown here is derived from an EMBL/GenBank/DDBJ whole genome shotgun (WGS) entry which is preliminary data.</text>
</comment>
<protein>
    <submittedName>
        <fullName evidence="2">3'-5' exonuclease domain-containing protein 2</fullName>
    </submittedName>
</protein>
<sequence length="199" mass="22820">MTDFPKTIDKQTISALPKVTFPGRIFVIDTEDAARRAVDYLNTHVLVGVDTETRPSFRKGQSFKVALLQLSTADVCFLFRLNVIGLPDFLEDFLQNDVLKVGLSLKDDFLMLRRRNKKDPRVGNWVELQDYVSHFGIQEKSLQKIYALLFGEKISKNQRLSNWEADVLSEGQKAYAATDAWACVRIFQFLEELKGKKEI</sequence>
<evidence type="ECO:0000313" key="3">
    <source>
        <dbReference type="Proteomes" id="UP000784286"/>
    </source>
</evidence>
<feature type="domain" description="3'-5' exonuclease" evidence="1">
    <location>
        <begin position="25"/>
        <end position="194"/>
    </location>
</feature>
<keyword evidence="2" id="KW-0540">Nuclease</keyword>
<dbReference type="CDD" id="cd06141">
    <property type="entry name" value="WRN_exo"/>
    <property type="match status" value="1"/>
</dbReference>
<keyword evidence="2" id="KW-0378">Hydrolase</keyword>
<dbReference type="InterPro" id="IPR052408">
    <property type="entry name" value="Exonuclease_MUT-7-like"/>
</dbReference>
<organism evidence="2 3">
    <name type="scientific">Candidatus Phocaeicola excrementipullorum</name>
    <dbReference type="NCBI Taxonomy" id="2838731"/>
    <lineage>
        <taxon>Bacteria</taxon>
        <taxon>Pseudomonadati</taxon>
        <taxon>Bacteroidota</taxon>
        <taxon>Bacteroidia</taxon>
        <taxon>Bacteroidales</taxon>
        <taxon>Bacteroidaceae</taxon>
        <taxon>Phocaeicola</taxon>
    </lineage>
</organism>
<name>A0A948X2E5_9BACT</name>
<dbReference type="InterPro" id="IPR002562">
    <property type="entry name" value="3'-5'_exonuclease_dom"/>
</dbReference>
<dbReference type="Proteomes" id="UP000784286">
    <property type="component" value="Unassembled WGS sequence"/>
</dbReference>
<dbReference type="GO" id="GO:0003676">
    <property type="term" value="F:nucleic acid binding"/>
    <property type="evidence" value="ECO:0007669"/>
    <property type="project" value="InterPro"/>
</dbReference>
<dbReference type="Pfam" id="PF01612">
    <property type="entry name" value="DNA_pol_A_exo1"/>
    <property type="match status" value="1"/>
</dbReference>
<gene>
    <name evidence="2" type="ORF">H9928_13245</name>
</gene>
<dbReference type="EMBL" id="JAHLFJ010000125">
    <property type="protein sequence ID" value="MBU3857472.1"/>
    <property type="molecule type" value="Genomic_DNA"/>
</dbReference>
<dbReference type="AlphaFoldDB" id="A0A948X2E5"/>
<reference evidence="2" key="1">
    <citation type="journal article" date="2021" name="PeerJ">
        <title>Extensive microbial diversity within the chicken gut microbiome revealed by metagenomics and culture.</title>
        <authorList>
            <person name="Gilroy R."/>
            <person name="Ravi A."/>
            <person name="Getino M."/>
            <person name="Pursley I."/>
            <person name="Horton D.L."/>
            <person name="Alikhan N.F."/>
            <person name="Baker D."/>
            <person name="Gharbi K."/>
            <person name="Hall N."/>
            <person name="Watson M."/>
            <person name="Adriaenssens E.M."/>
            <person name="Foster-Nyarko E."/>
            <person name="Jarju S."/>
            <person name="Secka A."/>
            <person name="Antonio M."/>
            <person name="Oren A."/>
            <person name="Chaudhuri R.R."/>
            <person name="La Ragione R."/>
            <person name="Hildebrand F."/>
            <person name="Pallen M.J."/>
        </authorList>
    </citation>
    <scope>NUCLEOTIDE SEQUENCE</scope>
    <source>
        <strain evidence="2">8470</strain>
    </source>
</reference>
<keyword evidence="2" id="KW-0269">Exonuclease</keyword>
<reference evidence="2" key="2">
    <citation type="submission" date="2021-04" db="EMBL/GenBank/DDBJ databases">
        <authorList>
            <person name="Gilroy R."/>
        </authorList>
    </citation>
    <scope>NUCLEOTIDE SEQUENCE</scope>
    <source>
        <strain evidence="2">8470</strain>
    </source>
</reference>
<dbReference type="InterPro" id="IPR036397">
    <property type="entry name" value="RNaseH_sf"/>
</dbReference>
<dbReference type="PANTHER" id="PTHR47765:SF2">
    <property type="entry name" value="EXONUCLEASE MUT-7 HOMOLOG"/>
    <property type="match status" value="1"/>
</dbReference>
<evidence type="ECO:0000259" key="1">
    <source>
        <dbReference type="SMART" id="SM00474"/>
    </source>
</evidence>